<sequence>TSQMFMHPCGIVPANLEAWSWFEICCPPHKISRRPIYRIGRFTDPTTGSISYNVTKFNGRPIDYWEREDLAVKCKKP</sequence>
<proteinExistence type="predicted"/>
<comment type="caution">
    <text evidence="1">The sequence shown here is derived from an EMBL/GenBank/DDBJ whole genome shotgun (WGS) entry which is preliminary data.</text>
</comment>
<feature type="non-terminal residue" evidence="1">
    <location>
        <position position="1"/>
    </location>
</feature>
<dbReference type="EMBL" id="BART01033437">
    <property type="protein sequence ID" value="GAH07413.1"/>
    <property type="molecule type" value="Genomic_DNA"/>
</dbReference>
<accession>X1EFG7</accession>
<organism evidence="1">
    <name type="scientific">marine sediment metagenome</name>
    <dbReference type="NCBI Taxonomy" id="412755"/>
    <lineage>
        <taxon>unclassified sequences</taxon>
        <taxon>metagenomes</taxon>
        <taxon>ecological metagenomes</taxon>
    </lineage>
</organism>
<evidence type="ECO:0000313" key="1">
    <source>
        <dbReference type="EMBL" id="GAH07413.1"/>
    </source>
</evidence>
<dbReference type="AlphaFoldDB" id="X1EFG7"/>
<gene>
    <name evidence="1" type="ORF">S01H4_57463</name>
</gene>
<name>X1EFG7_9ZZZZ</name>
<reference evidence="1" key="1">
    <citation type="journal article" date="2014" name="Front. Microbiol.">
        <title>High frequency of phylogenetically diverse reductive dehalogenase-homologous genes in deep subseafloor sedimentary metagenomes.</title>
        <authorList>
            <person name="Kawai M."/>
            <person name="Futagami T."/>
            <person name="Toyoda A."/>
            <person name="Takaki Y."/>
            <person name="Nishi S."/>
            <person name="Hori S."/>
            <person name="Arai W."/>
            <person name="Tsubouchi T."/>
            <person name="Morono Y."/>
            <person name="Uchiyama I."/>
            <person name="Ito T."/>
            <person name="Fujiyama A."/>
            <person name="Inagaki F."/>
            <person name="Takami H."/>
        </authorList>
    </citation>
    <scope>NUCLEOTIDE SEQUENCE</scope>
    <source>
        <strain evidence="1">Expedition CK06-06</strain>
    </source>
</reference>
<protein>
    <submittedName>
        <fullName evidence="1">Uncharacterized protein</fullName>
    </submittedName>
</protein>